<evidence type="ECO:0000313" key="2">
    <source>
        <dbReference type="EMBL" id="KAK4184614.1"/>
    </source>
</evidence>
<evidence type="ECO:0000256" key="1">
    <source>
        <dbReference type="SAM" id="Phobius"/>
    </source>
</evidence>
<keyword evidence="1" id="KW-1133">Transmembrane helix</keyword>
<gene>
    <name evidence="2" type="ORF">QBC35DRAFT_505564</name>
</gene>
<keyword evidence="1" id="KW-0812">Transmembrane</keyword>
<comment type="caution">
    <text evidence="2">The sequence shown here is derived from an EMBL/GenBank/DDBJ whole genome shotgun (WGS) entry which is preliminary data.</text>
</comment>
<evidence type="ECO:0000313" key="3">
    <source>
        <dbReference type="Proteomes" id="UP001302126"/>
    </source>
</evidence>
<dbReference type="EMBL" id="MU864481">
    <property type="protein sequence ID" value="KAK4184614.1"/>
    <property type="molecule type" value="Genomic_DNA"/>
</dbReference>
<accession>A0AAN7AFF2</accession>
<dbReference type="Gene3D" id="1.20.58.340">
    <property type="entry name" value="Magnesium transport protein CorA, transmembrane region"/>
    <property type="match status" value="1"/>
</dbReference>
<name>A0AAN7AFF2_9PEZI</name>
<protein>
    <submittedName>
        <fullName evidence="2">Uncharacterized protein</fullName>
    </submittedName>
</protein>
<sequence length="453" mass="50726">MSWSALPDSYVHDALQQGTHFSGLDGDSKRVGTFRKLDVWELLPGDEKKGFVGGWAWRACHPDDLEPGITRLILAPYPSSETAQVLSALLLKLHIPSEFALERPCSVTHSIGSREDEDGFTAAWFQTLTKNIQKKGDKTNLVQNVVARADRLLDPEVVPGTDETWTRSGYCLSVPPSPNRCPTLVCFSAPRNVLDRLDLLRETCLPGSNAEREIKAEPYALFDLVIYGSFGYIDERVWRMCDRVYPIEKRVLLDASQAPAAVDSQRNKFALLHNCSKQITHLRETVDGFLLLTEELSNIVRTRKEGVGADAAAVRKRLMDNLRHRKSLFNNLRLRLSSLQRRVDNSTGLEFNLVTLQDSLLMRRDASSMKIIAAITMVFLPTTAVASIVGSQLFNVSFSEEHGTWDVQASPLFKILWAVATPLTVLVIAMSAGWNTLMERRRNQRQFAQATGT</sequence>
<dbReference type="AlphaFoldDB" id="A0AAN7AFF2"/>
<proteinExistence type="predicted"/>
<dbReference type="Proteomes" id="UP001302126">
    <property type="component" value="Unassembled WGS sequence"/>
</dbReference>
<organism evidence="2 3">
    <name type="scientific">Podospora australis</name>
    <dbReference type="NCBI Taxonomy" id="1536484"/>
    <lineage>
        <taxon>Eukaryota</taxon>
        <taxon>Fungi</taxon>
        <taxon>Dikarya</taxon>
        <taxon>Ascomycota</taxon>
        <taxon>Pezizomycotina</taxon>
        <taxon>Sordariomycetes</taxon>
        <taxon>Sordariomycetidae</taxon>
        <taxon>Sordariales</taxon>
        <taxon>Podosporaceae</taxon>
        <taxon>Podospora</taxon>
    </lineage>
</organism>
<keyword evidence="3" id="KW-1185">Reference proteome</keyword>
<feature type="transmembrane region" description="Helical" evidence="1">
    <location>
        <begin position="415"/>
        <end position="437"/>
    </location>
</feature>
<reference evidence="2" key="2">
    <citation type="submission" date="2023-05" db="EMBL/GenBank/DDBJ databases">
        <authorList>
            <consortium name="Lawrence Berkeley National Laboratory"/>
            <person name="Steindorff A."/>
            <person name="Hensen N."/>
            <person name="Bonometti L."/>
            <person name="Westerberg I."/>
            <person name="Brannstrom I.O."/>
            <person name="Guillou S."/>
            <person name="Cros-Aarteil S."/>
            <person name="Calhoun S."/>
            <person name="Haridas S."/>
            <person name="Kuo A."/>
            <person name="Mondo S."/>
            <person name="Pangilinan J."/>
            <person name="Riley R."/>
            <person name="Labutti K."/>
            <person name="Andreopoulos B."/>
            <person name="Lipzen A."/>
            <person name="Chen C."/>
            <person name="Yanf M."/>
            <person name="Daum C."/>
            <person name="Ng V."/>
            <person name="Clum A."/>
            <person name="Ohm R."/>
            <person name="Martin F."/>
            <person name="Silar P."/>
            <person name="Natvig D."/>
            <person name="Lalanne C."/>
            <person name="Gautier V."/>
            <person name="Ament-Velasquez S.L."/>
            <person name="Kruys A."/>
            <person name="Hutchinson M.I."/>
            <person name="Powell A.J."/>
            <person name="Barry K."/>
            <person name="Miller A.N."/>
            <person name="Grigoriev I.V."/>
            <person name="Debuchy R."/>
            <person name="Gladieux P."/>
            <person name="Thoren M.H."/>
            <person name="Johannesson H."/>
        </authorList>
    </citation>
    <scope>NUCLEOTIDE SEQUENCE</scope>
    <source>
        <strain evidence="2">PSN309</strain>
    </source>
</reference>
<feature type="transmembrane region" description="Helical" evidence="1">
    <location>
        <begin position="371"/>
        <end position="395"/>
    </location>
</feature>
<reference evidence="2" key="1">
    <citation type="journal article" date="2023" name="Mol. Phylogenet. Evol.">
        <title>Genome-scale phylogeny and comparative genomics of the fungal order Sordariales.</title>
        <authorList>
            <person name="Hensen N."/>
            <person name="Bonometti L."/>
            <person name="Westerberg I."/>
            <person name="Brannstrom I.O."/>
            <person name="Guillou S."/>
            <person name="Cros-Aarteil S."/>
            <person name="Calhoun S."/>
            <person name="Haridas S."/>
            <person name="Kuo A."/>
            <person name="Mondo S."/>
            <person name="Pangilinan J."/>
            <person name="Riley R."/>
            <person name="LaButti K."/>
            <person name="Andreopoulos B."/>
            <person name="Lipzen A."/>
            <person name="Chen C."/>
            <person name="Yan M."/>
            <person name="Daum C."/>
            <person name="Ng V."/>
            <person name="Clum A."/>
            <person name="Steindorff A."/>
            <person name="Ohm R.A."/>
            <person name="Martin F."/>
            <person name="Silar P."/>
            <person name="Natvig D.O."/>
            <person name="Lalanne C."/>
            <person name="Gautier V."/>
            <person name="Ament-Velasquez S.L."/>
            <person name="Kruys A."/>
            <person name="Hutchinson M.I."/>
            <person name="Powell A.J."/>
            <person name="Barry K."/>
            <person name="Miller A.N."/>
            <person name="Grigoriev I.V."/>
            <person name="Debuchy R."/>
            <person name="Gladieux P."/>
            <person name="Hiltunen Thoren M."/>
            <person name="Johannesson H."/>
        </authorList>
    </citation>
    <scope>NUCLEOTIDE SEQUENCE</scope>
    <source>
        <strain evidence="2">PSN309</strain>
    </source>
</reference>
<keyword evidence="1" id="KW-0472">Membrane</keyword>